<organism evidence="1 2">
    <name type="scientific">Methyloglobulus morosus KoM1</name>
    <dbReference type="NCBI Taxonomy" id="1116472"/>
    <lineage>
        <taxon>Bacteria</taxon>
        <taxon>Pseudomonadati</taxon>
        <taxon>Pseudomonadota</taxon>
        <taxon>Gammaproteobacteria</taxon>
        <taxon>Methylococcales</taxon>
        <taxon>Methylococcaceae</taxon>
        <taxon>Methyloglobulus</taxon>
    </lineage>
</organism>
<dbReference type="Proteomes" id="UP000017842">
    <property type="component" value="Unassembled WGS sequence"/>
</dbReference>
<dbReference type="AlphaFoldDB" id="V5C842"/>
<evidence type="ECO:0000313" key="1">
    <source>
        <dbReference type="EMBL" id="ESS72903.1"/>
    </source>
</evidence>
<proteinExistence type="predicted"/>
<evidence type="ECO:0000313" key="2">
    <source>
        <dbReference type="Proteomes" id="UP000017842"/>
    </source>
</evidence>
<protein>
    <submittedName>
        <fullName evidence="1">Uncharacterized protein</fullName>
    </submittedName>
</protein>
<keyword evidence="2" id="KW-1185">Reference proteome</keyword>
<accession>V5C842</accession>
<comment type="caution">
    <text evidence="1">The sequence shown here is derived from an EMBL/GenBank/DDBJ whole genome shotgun (WGS) entry which is preliminary data.</text>
</comment>
<gene>
    <name evidence="1" type="ORF">MGMO_43c00120</name>
</gene>
<sequence length="59" mass="6904">MQTIAFARYCHRIFIGCWGRVFRQGKGRGEEIKTHVITYRTNPRPKVKGLLDTRLIKVS</sequence>
<reference evidence="1 2" key="1">
    <citation type="journal article" date="2013" name="Genome Announc.">
        <title>Draft Genome Sequence of the Methanotrophic Gammaproteobacterium Methyloglobulus morosus DSM 22980 Strain KoM1.</title>
        <authorList>
            <person name="Poehlein A."/>
            <person name="Deutzmann J.S."/>
            <person name="Daniel R."/>
            <person name="Simeonova D.D."/>
        </authorList>
    </citation>
    <scope>NUCLEOTIDE SEQUENCE [LARGE SCALE GENOMIC DNA]</scope>
    <source>
        <strain evidence="1 2">KoM1</strain>
    </source>
</reference>
<name>V5C842_9GAMM</name>
<dbReference type="STRING" id="1116472.MGMO_43c00120"/>
<dbReference type="EMBL" id="AYLO01000042">
    <property type="protein sequence ID" value="ESS72903.1"/>
    <property type="molecule type" value="Genomic_DNA"/>
</dbReference>